<dbReference type="EMBL" id="KM017070">
    <property type="protein sequence ID" value="AJW29294.1"/>
    <property type="molecule type" value="Genomic_DNA"/>
</dbReference>
<evidence type="ECO:0000256" key="1">
    <source>
        <dbReference type="SAM" id="MobiDB-lite"/>
    </source>
</evidence>
<feature type="compositionally biased region" description="Basic and acidic residues" evidence="1">
    <location>
        <begin position="91"/>
        <end position="110"/>
    </location>
</feature>
<gene>
    <name evidence="3" type="ORF">plasmid201_106</name>
</gene>
<feature type="region of interest" description="Disordered" evidence="1">
    <location>
        <begin position="88"/>
        <end position="113"/>
    </location>
</feature>
<keyword evidence="3" id="KW-0614">Plasmid</keyword>
<feature type="transmembrane region" description="Helical" evidence="2">
    <location>
        <begin position="62"/>
        <end position="80"/>
    </location>
</feature>
<name>A0A0D4ZYR4_9SPHN</name>
<evidence type="ECO:0000313" key="3">
    <source>
        <dbReference type="EMBL" id="AJW29294.1"/>
    </source>
</evidence>
<geneLocation type="plasmid" evidence="3">
    <name>201</name>
</geneLocation>
<dbReference type="AlphaFoldDB" id="A0A0D4ZYR4"/>
<organism evidence="3">
    <name type="scientific">Sphingomonas sp. NS2</name>
    <dbReference type="NCBI Taxonomy" id="908605"/>
    <lineage>
        <taxon>Bacteria</taxon>
        <taxon>Pseudomonadati</taxon>
        <taxon>Pseudomonadota</taxon>
        <taxon>Alphaproteobacteria</taxon>
        <taxon>Sphingomonadales</taxon>
        <taxon>Sphingomonadaceae</taxon>
        <taxon>Sphingomonas</taxon>
    </lineage>
</organism>
<keyword evidence="2" id="KW-1133">Transmembrane helix</keyword>
<evidence type="ECO:0000256" key="2">
    <source>
        <dbReference type="SAM" id="Phobius"/>
    </source>
</evidence>
<protein>
    <submittedName>
        <fullName evidence="3">Uncharacterized protein</fullName>
    </submittedName>
</protein>
<reference evidence="3" key="1">
    <citation type="submission" date="2014-06" db="EMBL/GenBank/DDBJ databases">
        <title>Molecular and ecological studies on carbamate pesticide degrading bacteria isolated from agricultural soils.</title>
        <authorList>
            <person name="Kim D.-U."/>
            <person name="Ka J.-O."/>
        </authorList>
    </citation>
    <scope>NUCLEOTIDE SEQUENCE</scope>
    <source>
        <strain evidence="3">NS2</strain>
        <plasmid evidence="3">201</plasmid>
    </source>
</reference>
<sequence>MLMLSILLGSLGLVIGSIAAAVAICWTGWTLFRLVRHPQWGALTVVIVLLLLFPKSFQNSELVRTAIVFAGVAAIALLFVGRDAPTPGPVGRDRSADRQKSPDSAREEKIMSSSPLRRKYPVLIACMGEAKRPSAREVKSVAKRIMREAFPEHEIRRQSGTQLYRDMLRAARATLGMGPRSALKQEQDG</sequence>
<keyword evidence="2" id="KW-0812">Transmembrane</keyword>
<feature type="transmembrane region" description="Helical" evidence="2">
    <location>
        <begin position="39"/>
        <end position="55"/>
    </location>
</feature>
<keyword evidence="2" id="KW-0472">Membrane</keyword>
<accession>A0A0D4ZYR4</accession>
<proteinExistence type="predicted"/>